<evidence type="ECO:0000256" key="5">
    <source>
        <dbReference type="SAM" id="Phobius"/>
    </source>
</evidence>
<dbReference type="PRINTS" id="PR01035">
    <property type="entry name" value="TCRTETA"/>
</dbReference>
<protein>
    <submittedName>
        <fullName evidence="8">Multidrug transporter</fullName>
    </submittedName>
</protein>
<dbReference type="PATRIC" id="fig|872965.6.peg.1312"/>
<reference evidence="9" key="3">
    <citation type="submission" date="2015-08" db="EMBL/GenBank/DDBJ databases">
        <title>Draft Genome Sequence of a Heterotrophic Facultative Anaerobic Bacterium Ardenticatena maritima Strain 110S.</title>
        <authorList>
            <person name="Kawaichi S."/>
            <person name="Yoshida T."/>
            <person name="Sako Y."/>
            <person name="Nakamura R."/>
        </authorList>
    </citation>
    <scope>NUCLEOTIDE SEQUENCE [LARGE SCALE GENOMIC DNA]</scope>
    <source>
        <strain evidence="9">110S</strain>
    </source>
</reference>
<comment type="caution">
    <text evidence="7">The sequence shown here is derived from an EMBL/GenBank/DDBJ whole genome shotgun (WGS) entry which is preliminary data.</text>
</comment>
<evidence type="ECO:0000313" key="7">
    <source>
        <dbReference type="EMBL" id="GAP63431.1"/>
    </source>
</evidence>
<keyword evidence="9" id="KW-1185">Reference proteome</keyword>
<keyword evidence="2 5" id="KW-0812">Transmembrane</keyword>
<evidence type="ECO:0000256" key="3">
    <source>
        <dbReference type="ARBA" id="ARBA00022989"/>
    </source>
</evidence>
<feature type="transmembrane region" description="Helical" evidence="5">
    <location>
        <begin position="359"/>
        <end position="382"/>
    </location>
</feature>
<dbReference type="EMBL" id="BBZA01000143">
    <property type="protein sequence ID" value="GAP63431.1"/>
    <property type="molecule type" value="Genomic_DNA"/>
</dbReference>
<feature type="transmembrane region" description="Helical" evidence="5">
    <location>
        <begin position="107"/>
        <end position="124"/>
    </location>
</feature>
<evidence type="ECO:0000256" key="1">
    <source>
        <dbReference type="ARBA" id="ARBA00004651"/>
    </source>
</evidence>
<feature type="transmembrane region" description="Helical" evidence="5">
    <location>
        <begin position="79"/>
        <end position="101"/>
    </location>
</feature>
<feature type="transmembrane region" description="Helical" evidence="5">
    <location>
        <begin position="195"/>
        <end position="216"/>
    </location>
</feature>
<dbReference type="EMBL" id="LGKN01000004">
    <property type="protein sequence ID" value="KPL88426.1"/>
    <property type="molecule type" value="Genomic_DNA"/>
</dbReference>
<accession>A0A0M8K978</accession>
<feature type="transmembrane region" description="Helical" evidence="5">
    <location>
        <begin position="236"/>
        <end position="254"/>
    </location>
</feature>
<dbReference type="FunCoup" id="A0A0M8K978">
    <property type="interactions" value="9"/>
</dbReference>
<name>A0A0M8K978_9CHLR</name>
<feature type="transmembrane region" description="Helical" evidence="5">
    <location>
        <begin position="295"/>
        <end position="322"/>
    </location>
</feature>
<dbReference type="InterPro" id="IPR036259">
    <property type="entry name" value="MFS_trans_sf"/>
</dbReference>
<dbReference type="STRING" id="872965.SE16_06380"/>
<dbReference type="AlphaFoldDB" id="A0A0M8K978"/>
<reference evidence="7 9" key="1">
    <citation type="journal article" date="2015" name="Genome Announc.">
        <title>Draft Genome Sequence of a Heterotrophic Facultative Anaerobic Thermophilic Bacterium, Ardenticatena maritima Strain 110ST.</title>
        <authorList>
            <person name="Kawaichi S."/>
            <person name="Yoshida T."/>
            <person name="Sako Y."/>
            <person name="Nakamura R."/>
        </authorList>
    </citation>
    <scope>NUCLEOTIDE SEQUENCE [LARGE SCALE GENOMIC DNA]</scope>
    <source>
        <strain evidence="7 9">110S</strain>
    </source>
</reference>
<evidence type="ECO:0000259" key="6">
    <source>
        <dbReference type="PROSITE" id="PS50850"/>
    </source>
</evidence>
<dbReference type="Gene3D" id="1.20.1250.20">
    <property type="entry name" value="MFS general substrate transporter like domains"/>
    <property type="match status" value="2"/>
</dbReference>
<dbReference type="RefSeq" id="WP_054493264.1">
    <property type="nucleotide sequence ID" value="NZ_BBZA01000143.1"/>
</dbReference>
<dbReference type="Proteomes" id="UP000050502">
    <property type="component" value="Unassembled WGS sequence"/>
</dbReference>
<feature type="transmembrane region" description="Helical" evidence="5">
    <location>
        <begin position="47"/>
        <end position="67"/>
    </location>
</feature>
<dbReference type="GO" id="GO:0022857">
    <property type="term" value="F:transmembrane transporter activity"/>
    <property type="evidence" value="ECO:0007669"/>
    <property type="project" value="InterPro"/>
</dbReference>
<keyword evidence="4 5" id="KW-0472">Membrane</keyword>
<feature type="transmembrane region" description="Helical" evidence="5">
    <location>
        <begin position="164"/>
        <end position="183"/>
    </location>
</feature>
<dbReference type="PROSITE" id="PS50850">
    <property type="entry name" value="MFS"/>
    <property type="match status" value="1"/>
</dbReference>
<dbReference type="Pfam" id="PF07690">
    <property type="entry name" value="MFS_1"/>
    <property type="match status" value="2"/>
</dbReference>
<gene>
    <name evidence="7" type="ORF">ARMA_1854</name>
    <name evidence="8" type="ORF">SE16_06380</name>
</gene>
<dbReference type="InParanoid" id="A0A0M8K978"/>
<dbReference type="SUPFAM" id="SSF103473">
    <property type="entry name" value="MFS general substrate transporter"/>
    <property type="match status" value="1"/>
</dbReference>
<evidence type="ECO:0000313" key="10">
    <source>
        <dbReference type="Proteomes" id="UP000050502"/>
    </source>
</evidence>
<proteinExistence type="predicted"/>
<keyword evidence="3 5" id="KW-1133">Transmembrane helix</keyword>
<comment type="subcellular location">
    <subcellularLocation>
        <location evidence="1">Cell membrane</location>
        <topology evidence="1">Multi-pass membrane protein</topology>
    </subcellularLocation>
</comment>
<dbReference type="Proteomes" id="UP000037784">
    <property type="component" value="Unassembled WGS sequence"/>
</dbReference>
<dbReference type="InterPro" id="IPR001958">
    <property type="entry name" value="Tet-R_TetA/multi-R_MdtG-like"/>
</dbReference>
<evidence type="ECO:0000256" key="4">
    <source>
        <dbReference type="ARBA" id="ARBA00023136"/>
    </source>
</evidence>
<feature type="domain" description="Major facilitator superfamily (MFS) profile" evidence="6">
    <location>
        <begin position="12"/>
        <end position="453"/>
    </location>
</feature>
<evidence type="ECO:0000313" key="8">
    <source>
        <dbReference type="EMBL" id="KPL88426.1"/>
    </source>
</evidence>
<dbReference type="InterPro" id="IPR020846">
    <property type="entry name" value="MFS_dom"/>
</dbReference>
<dbReference type="CDD" id="cd17321">
    <property type="entry name" value="MFS_MMR_MDR_like"/>
    <property type="match status" value="1"/>
</dbReference>
<feature type="transmembrane region" description="Helical" evidence="5">
    <location>
        <begin position="424"/>
        <end position="444"/>
    </location>
</feature>
<feature type="transmembrane region" description="Helical" evidence="5">
    <location>
        <begin position="394"/>
        <end position="418"/>
    </location>
</feature>
<dbReference type="PANTHER" id="PTHR23501:SF190">
    <property type="entry name" value="MAJOR FACILITATOR SUPERFAMILY MFS_1"/>
    <property type="match status" value="1"/>
</dbReference>
<evidence type="ECO:0000313" key="9">
    <source>
        <dbReference type="Proteomes" id="UP000037784"/>
    </source>
</evidence>
<feature type="transmembrane region" description="Helical" evidence="5">
    <location>
        <begin position="334"/>
        <end position="353"/>
    </location>
</feature>
<feature type="transmembrane region" description="Helical" evidence="5">
    <location>
        <begin position="12"/>
        <end position="35"/>
    </location>
</feature>
<feature type="transmembrane region" description="Helical" evidence="5">
    <location>
        <begin position="136"/>
        <end position="158"/>
    </location>
</feature>
<dbReference type="GO" id="GO:0005886">
    <property type="term" value="C:plasma membrane"/>
    <property type="evidence" value="ECO:0007669"/>
    <property type="project" value="UniProtKB-SubCell"/>
</dbReference>
<sequence length="463" mass="48661">MTNLDAKQRNRILALLFVGVLMAALDIAIVGPALPSIRAEFGIDARQAAWIFTMYVLCNLVSTPLMARFSDMFGRRLVYVLDVALFGVGSLLVAFSPTFAVLVLGRAVQGLGAGGIFPVASAVIGDTFPVEQRGSALGLIGAVFGIAFLVGPLLAGVMLSVLSWHWLFLINLPIAVALMWGGWRLLPATRMQTSATFDVVGTVLLVVVLSTLTYGINQIDTTQVAASLRRGNVLGAWLLFLLSAPIFVWWELCVETPVIQMRLFQSVQIVLTCAFAFGAGFGEASFVFVPDLLVAALGVASSTASFMLLPAVLAMAVGSPLFGRMLDRVGARPVVASATGLAALGLLVLGGVPLSRLSFYAAALLIGLGLSGLLGAALRYIMLQEAPREERASAQGVLTLFTSVGQLVGGAWIGALAVSRGEPVAGYQTAFLSVGLMMGVLWLLSFRLAARPVSEAPAAMESN</sequence>
<organism evidence="7 9">
    <name type="scientific">Ardenticatena maritima</name>
    <dbReference type="NCBI Taxonomy" id="872965"/>
    <lineage>
        <taxon>Bacteria</taxon>
        <taxon>Bacillati</taxon>
        <taxon>Chloroflexota</taxon>
        <taxon>Ardenticatenia</taxon>
        <taxon>Ardenticatenales</taxon>
        <taxon>Ardenticatenaceae</taxon>
        <taxon>Ardenticatena</taxon>
    </lineage>
</organism>
<evidence type="ECO:0000256" key="2">
    <source>
        <dbReference type="ARBA" id="ARBA00022692"/>
    </source>
</evidence>
<dbReference type="InterPro" id="IPR011701">
    <property type="entry name" value="MFS"/>
</dbReference>
<feature type="transmembrane region" description="Helical" evidence="5">
    <location>
        <begin position="266"/>
        <end position="289"/>
    </location>
</feature>
<dbReference type="PANTHER" id="PTHR23501">
    <property type="entry name" value="MAJOR FACILITATOR SUPERFAMILY"/>
    <property type="match status" value="1"/>
</dbReference>
<reference evidence="8 10" key="2">
    <citation type="submission" date="2015-07" db="EMBL/GenBank/DDBJ databases">
        <title>Whole genome sequence of Ardenticatena maritima DSM 23922.</title>
        <authorList>
            <person name="Hemp J."/>
            <person name="Ward L.M."/>
            <person name="Pace L.A."/>
            <person name="Fischer W.W."/>
        </authorList>
    </citation>
    <scope>NUCLEOTIDE SEQUENCE [LARGE SCALE GENOMIC DNA]</scope>
    <source>
        <strain evidence="8 10">110S</strain>
    </source>
</reference>